<keyword evidence="3" id="KW-1185">Reference proteome</keyword>
<evidence type="ECO:0000313" key="2">
    <source>
        <dbReference type="EMBL" id="PIA43722.1"/>
    </source>
</evidence>
<accession>A0A2G5DJT7</accession>
<dbReference type="Proteomes" id="UP000230069">
    <property type="component" value="Unassembled WGS sequence"/>
</dbReference>
<dbReference type="EMBL" id="KZ305035">
    <property type="protein sequence ID" value="PIA43722.1"/>
    <property type="molecule type" value="Genomic_DNA"/>
</dbReference>
<sequence>MRFFGIYHVHFCHRCKCFCALCPFSLVSNITWVSLSDYGYACLLELCVHSLLHVICFVILWVIWLERNWHHFDAMSLYQRRRSRSSCR</sequence>
<gene>
    <name evidence="2" type="ORF">AQUCO_01800049v1</name>
</gene>
<reference evidence="2 3" key="1">
    <citation type="submission" date="2017-09" db="EMBL/GenBank/DDBJ databases">
        <title>WGS assembly of Aquilegia coerulea Goldsmith.</title>
        <authorList>
            <person name="Hodges S."/>
            <person name="Kramer E."/>
            <person name="Nordborg M."/>
            <person name="Tomkins J."/>
            <person name="Borevitz J."/>
            <person name="Derieg N."/>
            <person name="Yan J."/>
            <person name="Mihaltcheva S."/>
            <person name="Hayes R.D."/>
            <person name="Rokhsar D."/>
        </authorList>
    </citation>
    <scope>NUCLEOTIDE SEQUENCE [LARGE SCALE GENOMIC DNA]</scope>
    <source>
        <strain evidence="3">cv. Goldsmith</strain>
    </source>
</reference>
<proteinExistence type="predicted"/>
<evidence type="ECO:0000256" key="1">
    <source>
        <dbReference type="SAM" id="Phobius"/>
    </source>
</evidence>
<feature type="transmembrane region" description="Helical" evidence="1">
    <location>
        <begin position="38"/>
        <end position="65"/>
    </location>
</feature>
<keyword evidence="1" id="KW-1133">Transmembrane helix</keyword>
<organism evidence="2 3">
    <name type="scientific">Aquilegia coerulea</name>
    <name type="common">Rocky mountain columbine</name>
    <dbReference type="NCBI Taxonomy" id="218851"/>
    <lineage>
        <taxon>Eukaryota</taxon>
        <taxon>Viridiplantae</taxon>
        <taxon>Streptophyta</taxon>
        <taxon>Embryophyta</taxon>
        <taxon>Tracheophyta</taxon>
        <taxon>Spermatophyta</taxon>
        <taxon>Magnoliopsida</taxon>
        <taxon>Ranunculales</taxon>
        <taxon>Ranunculaceae</taxon>
        <taxon>Thalictroideae</taxon>
        <taxon>Aquilegia</taxon>
    </lineage>
</organism>
<dbReference type="InParanoid" id="A0A2G5DJT7"/>
<keyword evidence="1" id="KW-0472">Membrane</keyword>
<protein>
    <submittedName>
        <fullName evidence="2">Uncharacterized protein</fullName>
    </submittedName>
</protein>
<dbReference type="AlphaFoldDB" id="A0A2G5DJT7"/>
<name>A0A2G5DJT7_AQUCA</name>
<keyword evidence="1" id="KW-0812">Transmembrane</keyword>
<evidence type="ECO:0000313" key="3">
    <source>
        <dbReference type="Proteomes" id="UP000230069"/>
    </source>
</evidence>